<keyword evidence="2" id="KW-1185">Reference proteome</keyword>
<gene>
    <name evidence="1" type="ORF">MRB53_007355</name>
</gene>
<sequence>MNTAKQHEIIETRSKALEETVKRLWTRSDGRRRREMDAEREWVVVHRWSTISNLGHSPKVAMGRVRSGRVWIDCGLVHHGSTS</sequence>
<protein>
    <submittedName>
        <fullName evidence="1">Uncharacterized protein</fullName>
    </submittedName>
</protein>
<comment type="caution">
    <text evidence="1">The sequence shown here is derived from an EMBL/GenBank/DDBJ whole genome shotgun (WGS) entry which is preliminary data.</text>
</comment>
<dbReference type="Proteomes" id="UP001234297">
    <property type="component" value="Chromosome 2"/>
</dbReference>
<reference evidence="1 2" key="1">
    <citation type="journal article" date="2022" name="Hortic Res">
        <title>A haplotype resolved chromosomal level avocado genome allows analysis of novel avocado genes.</title>
        <authorList>
            <person name="Nath O."/>
            <person name="Fletcher S.J."/>
            <person name="Hayward A."/>
            <person name="Shaw L.M."/>
            <person name="Masouleh A.K."/>
            <person name="Furtado A."/>
            <person name="Henry R.J."/>
            <person name="Mitter N."/>
        </authorList>
    </citation>
    <scope>NUCLEOTIDE SEQUENCE [LARGE SCALE GENOMIC DNA]</scope>
    <source>
        <strain evidence="2">cv. Hass</strain>
    </source>
</reference>
<evidence type="ECO:0000313" key="1">
    <source>
        <dbReference type="EMBL" id="KAJ8645607.1"/>
    </source>
</evidence>
<accession>A0ACC2MIS1</accession>
<evidence type="ECO:0000313" key="2">
    <source>
        <dbReference type="Proteomes" id="UP001234297"/>
    </source>
</evidence>
<organism evidence="1 2">
    <name type="scientific">Persea americana</name>
    <name type="common">Avocado</name>
    <dbReference type="NCBI Taxonomy" id="3435"/>
    <lineage>
        <taxon>Eukaryota</taxon>
        <taxon>Viridiplantae</taxon>
        <taxon>Streptophyta</taxon>
        <taxon>Embryophyta</taxon>
        <taxon>Tracheophyta</taxon>
        <taxon>Spermatophyta</taxon>
        <taxon>Magnoliopsida</taxon>
        <taxon>Magnoliidae</taxon>
        <taxon>Laurales</taxon>
        <taxon>Lauraceae</taxon>
        <taxon>Persea</taxon>
    </lineage>
</organism>
<proteinExistence type="predicted"/>
<name>A0ACC2MIS1_PERAE</name>
<dbReference type="EMBL" id="CM056810">
    <property type="protein sequence ID" value="KAJ8645607.1"/>
    <property type="molecule type" value="Genomic_DNA"/>
</dbReference>